<evidence type="ECO:0000313" key="2">
    <source>
        <dbReference type="Proteomes" id="UP000245462"/>
    </source>
</evidence>
<gene>
    <name evidence="1" type="ORF">C7382_101180</name>
</gene>
<dbReference type="EMBL" id="QEKY01000001">
    <property type="protein sequence ID" value="PVZ15245.1"/>
    <property type="molecule type" value="Genomic_DNA"/>
</dbReference>
<protein>
    <submittedName>
        <fullName evidence="1">Uncharacterized protein</fullName>
    </submittedName>
</protein>
<name>A0A2U1FSV4_9PORP</name>
<comment type="caution">
    <text evidence="1">The sequence shown here is derived from an EMBL/GenBank/DDBJ whole genome shotgun (WGS) entry which is preliminary data.</text>
</comment>
<reference evidence="1 2" key="1">
    <citation type="submission" date="2018-04" db="EMBL/GenBank/DDBJ databases">
        <title>Genomic Encyclopedia of Type Strains, Phase IV (KMG-IV): sequencing the most valuable type-strain genomes for metagenomic binning, comparative biology and taxonomic classification.</title>
        <authorList>
            <person name="Goeker M."/>
        </authorList>
    </citation>
    <scope>NUCLEOTIDE SEQUENCE [LARGE SCALE GENOMIC DNA]</scope>
    <source>
        <strain evidence="1 2">DSM 28520</strain>
    </source>
</reference>
<sequence>MHSKFFIDITPKQLAMIEQKLNNRTPFERFFLNLN</sequence>
<proteinExistence type="predicted"/>
<dbReference type="AlphaFoldDB" id="A0A2U1FSV4"/>
<dbReference type="Proteomes" id="UP000245462">
    <property type="component" value="Unassembled WGS sequence"/>
</dbReference>
<organism evidence="1 2">
    <name type="scientific">Porphyromonas loveana</name>
    <dbReference type="NCBI Taxonomy" id="1884669"/>
    <lineage>
        <taxon>Bacteria</taxon>
        <taxon>Pseudomonadati</taxon>
        <taxon>Bacteroidota</taxon>
        <taxon>Bacteroidia</taxon>
        <taxon>Bacteroidales</taxon>
        <taxon>Porphyromonadaceae</taxon>
        <taxon>Porphyromonas</taxon>
    </lineage>
</organism>
<evidence type="ECO:0000313" key="1">
    <source>
        <dbReference type="EMBL" id="PVZ15245.1"/>
    </source>
</evidence>
<accession>A0A2U1FSV4</accession>
<keyword evidence="2" id="KW-1185">Reference proteome</keyword>